<sequence length="43" mass="4892">MNHATTEVCSGILHERGTIQFAFFSFFKKSIIYTQIKPSLQNG</sequence>
<dbReference type="STRING" id="714943.Mucpa_2955"/>
<name>H1YBY5_9SPHI</name>
<evidence type="ECO:0000313" key="1">
    <source>
        <dbReference type="EMBL" id="EHQ27063.1"/>
    </source>
</evidence>
<dbReference type="Proteomes" id="UP000002774">
    <property type="component" value="Chromosome"/>
</dbReference>
<keyword evidence="2" id="KW-1185">Reference proteome</keyword>
<evidence type="ECO:0000313" key="2">
    <source>
        <dbReference type="Proteomes" id="UP000002774"/>
    </source>
</evidence>
<gene>
    <name evidence="1" type="ORF">Mucpa_2955</name>
</gene>
<dbReference type="EMBL" id="CM001403">
    <property type="protein sequence ID" value="EHQ27063.1"/>
    <property type="molecule type" value="Genomic_DNA"/>
</dbReference>
<dbReference type="AlphaFoldDB" id="H1YBY5"/>
<accession>H1YBY5</accession>
<organism evidence="1 2">
    <name type="scientific">Mucilaginibacter paludis DSM 18603</name>
    <dbReference type="NCBI Taxonomy" id="714943"/>
    <lineage>
        <taxon>Bacteria</taxon>
        <taxon>Pseudomonadati</taxon>
        <taxon>Bacteroidota</taxon>
        <taxon>Sphingobacteriia</taxon>
        <taxon>Sphingobacteriales</taxon>
        <taxon>Sphingobacteriaceae</taxon>
        <taxon>Mucilaginibacter</taxon>
    </lineage>
</organism>
<dbReference type="HOGENOM" id="CLU_3236209_0_0_10"/>
<proteinExistence type="predicted"/>
<protein>
    <submittedName>
        <fullName evidence="1">Uncharacterized protein</fullName>
    </submittedName>
</protein>
<reference evidence="1" key="1">
    <citation type="submission" date="2011-09" db="EMBL/GenBank/DDBJ databases">
        <title>The permanent draft genome of Mucilaginibacter paludis DSM 18603.</title>
        <authorList>
            <consortium name="US DOE Joint Genome Institute (JGI-PGF)"/>
            <person name="Lucas S."/>
            <person name="Han J."/>
            <person name="Lapidus A."/>
            <person name="Bruce D."/>
            <person name="Goodwin L."/>
            <person name="Pitluck S."/>
            <person name="Peters L."/>
            <person name="Kyrpides N."/>
            <person name="Mavromatis K."/>
            <person name="Ivanova N."/>
            <person name="Mikhailova N."/>
            <person name="Held B."/>
            <person name="Detter J.C."/>
            <person name="Tapia R."/>
            <person name="Han C."/>
            <person name="Land M."/>
            <person name="Hauser L."/>
            <person name="Markowitz V."/>
            <person name="Cheng J.-F."/>
            <person name="Hugenholtz P."/>
            <person name="Woyke T."/>
            <person name="Wu D."/>
            <person name="Tindall B."/>
            <person name="Brambilla E."/>
            <person name="Klenk H.-P."/>
            <person name="Eisen J.A."/>
        </authorList>
    </citation>
    <scope>NUCLEOTIDE SEQUENCE [LARGE SCALE GENOMIC DNA]</scope>
    <source>
        <strain evidence="1">DSM 18603</strain>
    </source>
</reference>